<protein>
    <submittedName>
        <fullName evidence="2">Uncharacterized protein</fullName>
    </submittedName>
</protein>
<dbReference type="EMBL" id="CAJNYD010004509">
    <property type="protein sequence ID" value="CAF3606199.1"/>
    <property type="molecule type" value="Genomic_DNA"/>
</dbReference>
<gene>
    <name evidence="3" type="ORF">HFQ381_LOCUS29704</name>
    <name evidence="2" type="ORF">LUA448_LOCUS30692</name>
</gene>
<dbReference type="EMBL" id="CAJOBO010004814">
    <property type="protein sequence ID" value="CAF4530658.1"/>
    <property type="molecule type" value="Genomic_DNA"/>
</dbReference>
<feature type="signal peptide" evidence="1">
    <location>
        <begin position="1"/>
        <end position="28"/>
    </location>
</feature>
<comment type="caution">
    <text evidence="2">The sequence shown here is derived from an EMBL/GenBank/DDBJ whole genome shotgun (WGS) entry which is preliminary data.</text>
</comment>
<evidence type="ECO:0000313" key="4">
    <source>
        <dbReference type="Proteomes" id="UP000663833"/>
    </source>
</evidence>
<sequence>MHSRHALTRLLLILLSCIIILSIEKLYAAQRKAIDVVGQSTTKYDVLLVYVYADTHPYAHGNLEYFIRTAVRENDGANYFIIIQELNNKSRDDKRFPMLPLNARYVYHENKCFDLGTVGWFLRSRFATTLTNNIVSHDKLKEAELKISSYKYFIFMNSSIRGPFFPPYYFALLRTYQSETSKLFYWYSVFTQRLKNKVKLVGCTISCEISPHVQSYLIVTDLAGMLLLLNPKDGKDVFGCYNTLWDVTVNNELGISARILNFGFWIDSLQTKYQGIDFSSIENRNCNAGKNPYFDNNVDGITLDPYEVVFVKYNYKNYRQAADRAGVYQNWTLRLASAPQQVSSSG</sequence>
<dbReference type="Proteomes" id="UP000663833">
    <property type="component" value="Unassembled WGS sequence"/>
</dbReference>
<evidence type="ECO:0000313" key="3">
    <source>
        <dbReference type="EMBL" id="CAF4530658.1"/>
    </source>
</evidence>
<dbReference type="AlphaFoldDB" id="A0A818NFZ8"/>
<reference evidence="2" key="1">
    <citation type="submission" date="2021-02" db="EMBL/GenBank/DDBJ databases">
        <authorList>
            <person name="Nowell W R."/>
        </authorList>
    </citation>
    <scope>NUCLEOTIDE SEQUENCE</scope>
</reference>
<name>A0A818NFZ8_9BILA</name>
<evidence type="ECO:0000313" key="2">
    <source>
        <dbReference type="EMBL" id="CAF3606199.1"/>
    </source>
</evidence>
<accession>A0A818NFZ8</accession>
<feature type="chain" id="PRO_5035691878" evidence="1">
    <location>
        <begin position="29"/>
        <end position="346"/>
    </location>
</feature>
<evidence type="ECO:0000256" key="1">
    <source>
        <dbReference type="SAM" id="SignalP"/>
    </source>
</evidence>
<keyword evidence="1" id="KW-0732">Signal</keyword>
<proteinExistence type="predicted"/>
<organism evidence="2 4">
    <name type="scientific">Rotaria socialis</name>
    <dbReference type="NCBI Taxonomy" id="392032"/>
    <lineage>
        <taxon>Eukaryota</taxon>
        <taxon>Metazoa</taxon>
        <taxon>Spiralia</taxon>
        <taxon>Gnathifera</taxon>
        <taxon>Rotifera</taxon>
        <taxon>Eurotatoria</taxon>
        <taxon>Bdelloidea</taxon>
        <taxon>Philodinida</taxon>
        <taxon>Philodinidae</taxon>
        <taxon>Rotaria</taxon>
    </lineage>
</organism>
<dbReference type="Proteomes" id="UP000663851">
    <property type="component" value="Unassembled WGS sequence"/>
</dbReference>